<accession>Q7MG60</accession>
<feature type="transmembrane region" description="Helical" evidence="5">
    <location>
        <begin position="223"/>
        <end position="242"/>
    </location>
</feature>
<dbReference type="PANTHER" id="PTHR37958:SF1">
    <property type="entry name" value="SODIUM-POTASSIUM_PROTON ANTIPORTER CHAA"/>
    <property type="match status" value="1"/>
</dbReference>
<dbReference type="EMBL" id="BA000038">
    <property type="protein sequence ID" value="BAC96135.1"/>
    <property type="molecule type" value="Genomic_DNA"/>
</dbReference>
<reference evidence="7 8" key="1">
    <citation type="journal article" date="2003" name="Genome Res.">
        <title>Comparative genome analysis of Vibrio vulnificus, a marine pathogen.</title>
        <authorList>
            <person name="Chen C.Y."/>
            <person name="Wu K.M."/>
            <person name="Chang Y.C."/>
            <person name="Chang C.H."/>
            <person name="Tsai H.C."/>
            <person name="Liao T.L."/>
            <person name="Liu Y.M."/>
            <person name="Chen H.J."/>
            <person name="Shen A.B."/>
            <person name="Li J.C."/>
            <person name="Su T.L."/>
            <person name="Shao C.P."/>
            <person name="Lee C.T."/>
            <person name="Hor L.I."/>
            <person name="Tsai S.F."/>
        </authorList>
    </citation>
    <scope>NUCLEOTIDE SEQUENCE [LARGE SCALE GENOMIC DNA]</scope>
    <source>
        <strain evidence="7 8">YJ016</strain>
    </source>
</reference>
<feature type="transmembrane region" description="Helical" evidence="5">
    <location>
        <begin position="248"/>
        <end position="268"/>
    </location>
</feature>
<dbReference type="Proteomes" id="UP000002675">
    <property type="component" value="Chromosome II"/>
</dbReference>
<dbReference type="Pfam" id="PF01699">
    <property type="entry name" value="Na_Ca_ex"/>
    <property type="match status" value="2"/>
</dbReference>
<evidence type="ECO:0000313" key="8">
    <source>
        <dbReference type="Proteomes" id="UP000002675"/>
    </source>
</evidence>
<proteinExistence type="predicted"/>
<protein>
    <submittedName>
        <fullName evidence="7">Calcium/proton antiporter</fullName>
    </submittedName>
</protein>
<feature type="domain" description="Sodium/calcium exchanger membrane region" evidence="6">
    <location>
        <begin position="42"/>
        <end position="195"/>
    </location>
</feature>
<evidence type="ECO:0000256" key="5">
    <source>
        <dbReference type="SAM" id="Phobius"/>
    </source>
</evidence>
<keyword evidence="4 5" id="KW-0472">Membrane</keyword>
<name>Q7MG60_VIBVY</name>
<feature type="transmembrane region" description="Helical" evidence="5">
    <location>
        <begin position="346"/>
        <end position="364"/>
    </location>
</feature>
<keyword evidence="2 5" id="KW-0812">Transmembrane</keyword>
<feature type="transmembrane region" description="Helical" evidence="5">
    <location>
        <begin position="142"/>
        <end position="162"/>
    </location>
</feature>
<feature type="transmembrane region" description="Helical" evidence="5">
    <location>
        <begin position="74"/>
        <end position="96"/>
    </location>
</feature>
<dbReference type="PANTHER" id="PTHR37958">
    <property type="entry name" value="SODIUM-POTASSIUM/PROTON ANTIPORTER CHAA"/>
    <property type="match status" value="1"/>
</dbReference>
<feature type="transmembrane region" description="Helical" evidence="5">
    <location>
        <begin position="174"/>
        <end position="193"/>
    </location>
</feature>
<keyword evidence="3 5" id="KW-1133">Transmembrane helix</keyword>
<organism evidence="7 8">
    <name type="scientific">Vibrio vulnificus (strain YJ016)</name>
    <dbReference type="NCBI Taxonomy" id="196600"/>
    <lineage>
        <taxon>Bacteria</taxon>
        <taxon>Pseudomonadati</taxon>
        <taxon>Pseudomonadota</taxon>
        <taxon>Gammaproteobacteria</taxon>
        <taxon>Vibrionales</taxon>
        <taxon>Vibrionaceae</taxon>
        <taxon>Vibrio</taxon>
    </lineage>
</organism>
<evidence type="ECO:0000259" key="6">
    <source>
        <dbReference type="Pfam" id="PF01699"/>
    </source>
</evidence>
<evidence type="ECO:0000256" key="1">
    <source>
        <dbReference type="ARBA" id="ARBA00004141"/>
    </source>
</evidence>
<feature type="transmembrane region" description="Helical" evidence="5">
    <location>
        <begin position="289"/>
        <end position="311"/>
    </location>
</feature>
<feature type="domain" description="Sodium/calcium exchanger membrane region" evidence="6">
    <location>
        <begin position="223"/>
        <end position="363"/>
    </location>
</feature>
<evidence type="ECO:0000256" key="4">
    <source>
        <dbReference type="ARBA" id="ARBA00023136"/>
    </source>
</evidence>
<evidence type="ECO:0000313" key="7">
    <source>
        <dbReference type="EMBL" id="BAC96135.1"/>
    </source>
</evidence>
<evidence type="ECO:0000256" key="3">
    <source>
        <dbReference type="ARBA" id="ARBA00022989"/>
    </source>
</evidence>
<dbReference type="GO" id="GO:0015385">
    <property type="term" value="F:sodium:proton antiporter activity"/>
    <property type="evidence" value="ECO:0007669"/>
    <property type="project" value="TreeGrafter"/>
</dbReference>
<feature type="transmembrane region" description="Helical" evidence="5">
    <location>
        <begin position="317"/>
        <end position="339"/>
    </location>
</feature>
<dbReference type="InterPro" id="IPR004837">
    <property type="entry name" value="NaCa_Exmemb"/>
</dbReference>
<dbReference type="AlphaFoldDB" id="Q7MG60"/>
<dbReference type="GO" id="GO:0005886">
    <property type="term" value="C:plasma membrane"/>
    <property type="evidence" value="ECO:0007669"/>
    <property type="project" value="TreeGrafter"/>
</dbReference>
<gene>
    <name evidence="7" type="ordered locus">VVA0109</name>
</gene>
<dbReference type="HOGENOM" id="CLU_050648_0_0_6"/>
<feature type="transmembrane region" description="Helical" evidence="5">
    <location>
        <begin position="108"/>
        <end position="130"/>
    </location>
</feature>
<feature type="transmembrane region" description="Helical" evidence="5">
    <location>
        <begin position="38"/>
        <end position="62"/>
    </location>
</feature>
<dbReference type="InterPro" id="IPR052946">
    <property type="entry name" value="Alkaline_pH_Ca-Antiporter"/>
</dbReference>
<dbReference type="KEGG" id="vvy:VVA0109"/>
<dbReference type="GO" id="GO:0015386">
    <property type="term" value="F:potassium:proton antiporter activity"/>
    <property type="evidence" value="ECO:0007669"/>
    <property type="project" value="TreeGrafter"/>
</dbReference>
<evidence type="ECO:0000256" key="2">
    <source>
        <dbReference type="ARBA" id="ARBA00022692"/>
    </source>
</evidence>
<comment type="subcellular location">
    <subcellularLocation>
        <location evidence="1">Membrane</location>
        <topology evidence="1">Multi-pass membrane protein</topology>
    </subcellularLocation>
</comment>
<sequence>MRNKMKHAHETRSFLLGLLTVATFLFKGNDLLSHDLMSPLGILSVLILFAVTMVMIFAVVRHADALAHKLGEPYGTLILTLSVVLLEVAMISSVMLTGSENPVMARDTMFAVVMGVMNGLVGITLLIGGLRYHSQAYNVQGLKAYIAAIIPVVTICLILPNFTSQDSFGGMSTVMIFTLIVTSLLLYGVFLFIQTKSHTDYFINDVSETEHEHHETRSIGYHALFLVANLALVIGLAKSIAIPIDQSISTLGAPSALGGLIVAMIILSPEGVGAIKAALNNQLQRAMNLFYGSVLATISLTVPAVLLIAVFLGETVILGLGPADMVLLVATILVSMMTFSSGRTHPLNGATHLVLFIAYVVLMFD</sequence>